<name>A0A0F9JKH0_9ZZZZ</name>
<protein>
    <submittedName>
        <fullName evidence="1">Uncharacterized protein</fullName>
    </submittedName>
</protein>
<comment type="caution">
    <text evidence="1">The sequence shown here is derived from an EMBL/GenBank/DDBJ whole genome shotgun (WGS) entry which is preliminary data.</text>
</comment>
<organism evidence="1">
    <name type="scientific">marine sediment metagenome</name>
    <dbReference type="NCBI Taxonomy" id="412755"/>
    <lineage>
        <taxon>unclassified sequences</taxon>
        <taxon>metagenomes</taxon>
        <taxon>ecological metagenomes</taxon>
    </lineage>
</organism>
<reference evidence="1" key="1">
    <citation type="journal article" date="2015" name="Nature">
        <title>Complex archaea that bridge the gap between prokaryotes and eukaryotes.</title>
        <authorList>
            <person name="Spang A."/>
            <person name="Saw J.H."/>
            <person name="Jorgensen S.L."/>
            <person name="Zaremba-Niedzwiedzka K."/>
            <person name="Martijn J."/>
            <person name="Lind A.E."/>
            <person name="van Eijk R."/>
            <person name="Schleper C."/>
            <person name="Guy L."/>
            <person name="Ettema T.J."/>
        </authorList>
    </citation>
    <scope>NUCLEOTIDE SEQUENCE</scope>
</reference>
<dbReference type="AlphaFoldDB" id="A0A0F9JKH0"/>
<gene>
    <name evidence="1" type="ORF">LCGC14_1517360</name>
</gene>
<dbReference type="EMBL" id="LAZR01011212">
    <property type="protein sequence ID" value="KKM62861.1"/>
    <property type="molecule type" value="Genomic_DNA"/>
</dbReference>
<accession>A0A0F9JKH0</accession>
<evidence type="ECO:0000313" key="1">
    <source>
        <dbReference type="EMBL" id="KKM62861.1"/>
    </source>
</evidence>
<proteinExistence type="predicted"/>
<sequence>MPKVPYSESKPEAHGEGGIIMEGNKMSPALEILHLTWYGVHENASLWSWARLNRCMHTALDLAIEAGFEFGLDDFYEIAGTYRWGWWAGDGEGFYSHAVNANNMSAIKAYEHYRGRKPFITNNVSQPAARQRGRLAIGTHFTWLGEQVAVTSFDDKTKVVVACSYKDRPPRPADWTRLEVKHIYKLTHKELKANTPND</sequence>